<feature type="transmembrane region" description="Helical" evidence="1">
    <location>
        <begin position="102"/>
        <end position="127"/>
    </location>
</feature>
<evidence type="ECO:0000256" key="1">
    <source>
        <dbReference type="SAM" id="Phobius"/>
    </source>
</evidence>
<reference evidence="2" key="1">
    <citation type="journal article" date="2012" name="Proc. Natl. Acad. Sci. U.S.A.">
        <title>Antigenic diversity is generated by distinct evolutionary mechanisms in African trypanosome species.</title>
        <authorList>
            <person name="Jackson A.P."/>
            <person name="Berry A."/>
            <person name="Aslett M."/>
            <person name="Allison H.C."/>
            <person name="Burton P."/>
            <person name="Vavrova-Anderson J."/>
            <person name="Brown R."/>
            <person name="Browne H."/>
            <person name="Corton N."/>
            <person name="Hauser H."/>
            <person name="Gamble J."/>
            <person name="Gilderthorp R."/>
            <person name="Marcello L."/>
            <person name="McQuillan J."/>
            <person name="Otto T.D."/>
            <person name="Quail M.A."/>
            <person name="Sanders M.J."/>
            <person name="van Tonder A."/>
            <person name="Ginger M.L."/>
            <person name="Field M.C."/>
            <person name="Barry J.D."/>
            <person name="Hertz-Fowler C."/>
            <person name="Berriman M."/>
        </authorList>
    </citation>
    <scope>NUCLEOTIDE SEQUENCE</scope>
    <source>
        <strain evidence="2">IL3000</strain>
    </source>
</reference>
<gene>
    <name evidence="2" type="ORF">TCIL3000_1_1520</name>
</gene>
<dbReference type="EMBL" id="HE575314">
    <property type="protein sequence ID" value="CCC89384.1"/>
    <property type="molecule type" value="Genomic_DNA"/>
</dbReference>
<accession>G0UJ34</accession>
<protein>
    <submittedName>
        <fullName evidence="2">Uncharacterized protein</fullName>
    </submittedName>
</protein>
<sequence length="284" mass="32533">MHVVSDLQRRPKTARLASERAVMQFYSLCSLIQLVCLIVHVTQFDMASSRTFRYSVWTSNPLELTPQLRWITSKCTLQVTSQDVFAFSNVSLTISEANVHEMFASFASTMHAAFLLSALALIFGVLNRQAVAANFYEFRWRNFVLRKGVISALELVFIIALIYILAMSKAPHRLLYEYLEFCKAKTKGSLPYCTTAPIVLFITSSLATYFIGTIVYLRNAAPRYGVMSEEEVGEYMEWLRNREERRLEVKRMMEEMKQASVRLKLVLDSEKLAESKSRLAEKGS</sequence>
<feature type="transmembrane region" description="Helical" evidence="1">
    <location>
        <begin position="21"/>
        <end position="41"/>
    </location>
</feature>
<name>G0UJ34_TRYCI</name>
<keyword evidence="1" id="KW-1133">Transmembrane helix</keyword>
<organism evidence="2">
    <name type="scientific">Trypanosoma congolense (strain IL3000)</name>
    <dbReference type="NCBI Taxonomy" id="1068625"/>
    <lineage>
        <taxon>Eukaryota</taxon>
        <taxon>Discoba</taxon>
        <taxon>Euglenozoa</taxon>
        <taxon>Kinetoplastea</taxon>
        <taxon>Metakinetoplastina</taxon>
        <taxon>Trypanosomatida</taxon>
        <taxon>Trypanosomatidae</taxon>
        <taxon>Trypanosoma</taxon>
        <taxon>Nannomonas</taxon>
    </lineage>
</organism>
<keyword evidence="1" id="KW-0472">Membrane</keyword>
<dbReference type="AlphaFoldDB" id="G0UJ34"/>
<proteinExistence type="predicted"/>
<feature type="transmembrane region" description="Helical" evidence="1">
    <location>
        <begin position="198"/>
        <end position="217"/>
    </location>
</feature>
<feature type="transmembrane region" description="Helical" evidence="1">
    <location>
        <begin position="148"/>
        <end position="166"/>
    </location>
</feature>
<evidence type="ECO:0000313" key="2">
    <source>
        <dbReference type="EMBL" id="CCC89384.1"/>
    </source>
</evidence>
<keyword evidence="1" id="KW-0812">Transmembrane</keyword>
<dbReference type="VEuPathDB" id="TriTrypDB:TcIL3000_1_1520"/>